<reference evidence="2 4" key="1">
    <citation type="journal article" date="2008" name="Science">
        <title>The Physcomitrella genome reveals evolutionary insights into the conquest of land by plants.</title>
        <authorList>
            <person name="Rensing S."/>
            <person name="Lang D."/>
            <person name="Zimmer A."/>
            <person name="Terry A."/>
            <person name="Salamov A."/>
            <person name="Shapiro H."/>
            <person name="Nishiyama T."/>
            <person name="Perroud P.-F."/>
            <person name="Lindquist E."/>
            <person name="Kamisugi Y."/>
            <person name="Tanahashi T."/>
            <person name="Sakakibara K."/>
            <person name="Fujita T."/>
            <person name="Oishi K."/>
            <person name="Shin-I T."/>
            <person name="Kuroki Y."/>
            <person name="Toyoda A."/>
            <person name="Suzuki Y."/>
            <person name="Hashimoto A."/>
            <person name="Yamaguchi K."/>
            <person name="Sugano A."/>
            <person name="Kohara Y."/>
            <person name="Fujiyama A."/>
            <person name="Anterola A."/>
            <person name="Aoki S."/>
            <person name="Ashton N."/>
            <person name="Barbazuk W.B."/>
            <person name="Barker E."/>
            <person name="Bennetzen J."/>
            <person name="Bezanilla M."/>
            <person name="Blankenship R."/>
            <person name="Cho S.H."/>
            <person name="Dutcher S."/>
            <person name="Estelle M."/>
            <person name="Fawcett J.A."/>
            <person name="Gundlach H."/>
            <person name="Hanada K."/>
            <person name="Heyl A."/>
            <person name="Hicks K.A."/>
            <person name="Hugh J."/>
            <person name="Lohr M."/>
            <person name="Mayer K."/>
            <person name="Melkozernov A."/>
            <person name="Murata T."/>
            <person name="Nelson D."/>
            <person name="Pils B."/>
            <person name="Prigge M."/>
            <person name="Reiss B."/>
            <person name="Renner T."/>
            <person name="Rombauts S."/>
            <person name="Rushton P."/>
            <person name="Sanderfoot A."/>
            <person name="Schween G."/>
            <person name="Shiu S.-H."/>
            <person name="Stueber K."/>
            <person name="Theodoulou F.L."/>
            <person name="Tu H."/>
            <person name="Van de Peer Y."/>
            <person name="Verrier P.J."/>
            <person name="Waters E."/>
            <person name="Wood A."/>
            <person name="Yang L."/>
            <person name="Cove D."/>
            <person name="Cuming A."/>
            <person name="Hasebe M."/>
            <person name="Lucas S."/>
            <person name="Mishler D.B."/>
            <person name="Reski R."/>
            <person name="Grigoriev I."/>
            <person name="Quatrano R.S."/>
            <person name="Boore J.L."/>
        </authorList>
    </citation>
    <scope>NUCLEOTIDE SEQUENCE [LARGE SCALE GENOMIC DNA]</scope>
    <source>
        <strain evidence="3 4">cv. Gransden 2004</strain>
    </source>
</reference>
<dbReference type="InParanoid" id="A0A2K1JMZ6"/>
<dbReference type="Gramene" id="Pp3c13_23110V3.2">
    <property type="protein sequence ID" value="PAC:32931068.CDS.1"/>
    <property type="gene ID" value="Pp3c13_23110"/>
</dbReference>
<accession>A0A2K1JMZ6</accession>
<dbReference type="AlphaFoldDB" id="A0A2K1JMZ6"/>
<evidence type="ECO:0000313" key="3">
    <source>
        <dbReference type="EnsemblPlants" id="PAC:32931067.CDS.1"/>
    </source>
</evidence>
<reference evidence="3" key="3">
    <citation type="submission" date="2020-12" db="UniProtKB">
        <authorList>
            <consortium name="EnsemblPlants"/>
        </authorList>
    </citation>
    <scope>IDENTIFICATION</scope>
</reference>
<dbReference type="Proteomes" id="UP000006727">
    <property type="component" value="Chromosome 13"/>
</dbReference>
<organism evidence="2">
    <name type="scientific">Physcomitrium patens</name>
    <name type="common">Spreading-leaved earth moss</name>
    <name type="synonym">Physcomitrella patens</name>
    <dbReference type="NCBI Taxonomy" id="3218"/>
    <lineage>
        <taxon>Eukaryota</taxon>
        <taxon>Viridiplantae</taxon>
        <taxon>Streptophyta</taxon>
        <taxon>Embryophyta</taxon>
        <taxon>Bryophyta</taxon>
        <taxon>Bryophytina</taxon>
        <taxon>Bryopsida</taxon>
        <taxon>Funariidae</taxon>
        <taxon>Funariales</taxon>
        <taxon>Funariaceae</taxon>
        <taxon>Physcomitrium</taxon>
    </lineage>
</organism>
<keyword evidence="4" id="KW-1185">Reference proteome</keyword>
<feature type="region of interest" description="Disordered" evidence="1">
    <location>
        <begin position="1"/>
        <end position="20"/>
    </location>
</feature>
<evidence type="ECO:0000313" key="2">
    <source>
        <dbReference type="EMBL" id="PNR42913.1"/>
    </source>
</evidence>
<name>A0A2K1JMZ6_PHYPA</name>
<dbReference type="EnsemblPlants" id="Pp3c13_23110V3.1">
    <property type="protein sequence ID" value="PAC:32931067.CDS.1"/>
    <property type="gene ID" value="Pp3c13_23110"/>
</dbReference>
<evidence type="ECO:0000313" key="4">
    <source>
        <dbReference type="Proteomes" id="UP000006727"/>
    </source>
</evidence>
<sequence length="53" mass="5805">MTPRLVSRSYSKTATSGAGSETQEFYNIIQQGQHSKSQATELCRLIEGVLGLM</sequence>
<dbReference type="Gramene" id="Pp3c13_23110V3.1">
    <property type="protein sequence ID" value="PAC:32931067.CDS.1"/>
    <property type="gene ID" value="Pp3c13_23110"/>
</dbReference>
<evidence type="ECO:0000256" key="1">
    <source>
        <dbReference type="SAM" id="MobiDB-lite"/>
    </source>
</evidence>
<protein>
    <submittedName>
        <fullName evidence="2 3">Uncharacterized protein</fullName>
    </submittedName>
</protein>
<dbReference type="EnsemblPlants" id="Pp3c13_23110V3.2">
    <property type="protein sequence ID" value="PAC:32931068.CDS.1"/>
    <property type="gene ID" value="Pp3c13_23110"/>
</dbReference>
<proteinExistence type="predicted"/>
<gene>
    <name evidence="2" type="ORF">PHYPA_017745</name>
</gene>
<dbReference type="PaxDb" id="3218-PP1S37_188V6.1"/>
<feature type="compositionally biased region" description="Polar residues" evidence="1">
    <location>
        <begin position="8"/>
        <end position="20"/>
    </location>
</feature>
<dbReference type="EMBL" id="ABEU02000013">
    <property type="protein sequence ID" value="PNR42913.1"/>
    <property type="molecule type" value="Genomic_DNA"/>
</dbReference>
<reference evidence="2 4" key="2">
    <citation type="journal article" date="2018" name="Plant J.">
        <title>The Physcomitrella patens chromosome-scale assembly reveals moss genome structure and evolution.</title>
        <authorList>
            <person name="Lang D."/>
            <person name="Ullrich K.K."/>
            <person name="Murat F."/>
            <person name="Fuchs J."/>
            <person name="Jenkins J."/>
            <person name="Haas F.B."/>
            <person name="Piednoel M."/>
            <person name="Gundlach H."/>
            <person name="Van Bel M."/>
            <person name="Meyberg R."/>
            <person name="Vives C."/>
            <person name="Morata J."/>
            <person name="Symeonidi A."/>
            <person name="Hiss M."/>
            <person name="Muchero W."/>
            <person name="Kamisugi Y."/>
            <person name="Saleh O."/>
            <person name="Blanc G."/>
            <person name="Decker E.L."/>
            <person name="van Gessel N."/>
            <person name="Grimwood J."/>
            <person name="Hayes R.D."/>
            <person name="Graham S.W."/>
            <person name="Gunter L.E."/>
            <person name="McDaniel S.F."/>
            <person name="Hoernstein S.N.W."/>
            <person name="Larsson A."/>
            <person name="Li F.W."/>
            <person name="Perroud P.F."/>
            <person name="Phillips J."/>
            <person name="Ranjan P."/>
            <person name="Rokshar D.S."/>
            <person name="Rothfels C.J."/>
            <person name="Schneider L."/>
            <person name="Shu S."/>
            <person name="Stevenson D.W."/>
            <person name="Thummler F."/>
            <person name="Tillich M."/>
            <person name="Villarreal Aguilar J.C."/>
            <person name="Widiez T."/>
            <person name="Wong G.K."/>
            <person name="Wymore A."/>
            <person name="Zhang Y."/>
            <person name="Zimmer A.D."/>
            <person name="Quatrano R.S."/>
            <person name="Mayer K.F.X."/>
            <person name="Goodstein D."/>
            <person name="Casacuberta J.M."/>
            <person name="Vandepoele K."/>
            <person name="Reski R."/>
            <person name="Cuming A.C."/>
            <person name="Tuskan G.A."/>
            <person name="Maumus F."/>
            <person name="Salse J."/>
            <person name="Schmutz J."/>
            <person name="Rensing S.A."/>
        </authorList>
    </citation>
    <scope>NUCLEOTIDE SEQUENCE [LARGE SCALE GENOMIC DNA]</scope>
    <source>
        <strain evidence="3 4">cv. Gransden 2004</strain>
    </source>
</reference>